<dbReference type="PANTHER" id="PTHR48477">
    <property type="entry name" value="PHOSPHATE TRANSPORTER PHO1"/>
    <property type="match status" value="1"/>
</dbReference>
<feature type="transmembrane region" description="Helical" evidence="7">
    <location>
        <begin position="718"/>
        <end position="735"/>
    </location>
</feature>
<evidence type="ECO:0000256" key="7">
    <source>
        <dbReference type="SAM" id="Phobius"/>
    </source>
</evidence>
<comment type="subcellular location">
    <subcellularLocation>
        <location evidence="1">Membrane</location>
        <topology evidence="1">Multi-pass membrane protein</topology>
    </subcellularLocation>
</comment>
<evidence type="ECO:0000256" key="4">
    <source>
        <dbReference type="ARBA" id="ARBA00022989"/>
    </source>
</evidence>
<evidence type="ECO:0000256" key="1">
    <source>
        <dbReference type="ARBA" id="ARBA00004141"/>
    </source>
</evidence>
<reference evidence="10" key="1">
    <citation type="submission" date="2024-02" db="EMBL/GenBank/DDBJ databases">
        <authorList>
            <consortium name="ELIXIR-Norway"/>
            <consortium name="Elixir Norway"/>
        </authorList>
    </citation>
    <scope>NUCLEOTIDE SEQUENCE</scope>
</reference>
<feature type="transmembrane region" description="Helical" evidence="7">
    <location>
        <begin position="522"/>
        <end position="541"/>
    </location>
</feature>
<feature type="transmembrane region" description="Helical" evidence="7">
    <location>
        <begin position="399"/>
        <end position="419"/>
    </location>
</feature>
<dbReference type="InterPro" id="IPR004331">
    <property type="entry name" value="SPX_dom"/>
</dbReference>
<evidence type="ECO:0000313" key="11">
    <source>
        <dbReference type="Proteomes" id="UP001497444"/>
    </source>
</evidence>
<feature type="transmembrane region" description="Helical" evidence="7">
    <location>
        <begin position="553"/>
        <end position="573"/>
    </location>
</feature>
<feature type="transmembrane region" description="Helical" evidence="7">
    <location>
        <begin position="487"/>
        <end position="510"/>
    </location>
</feature>
<dbReference type="Proteomes" id="UP001497444">
    <property type="component" value="Chromosome 17"/>
</dbReference>
<comment type="similarity">
    <text evidence="2">Belongs to the SYG1 (TC 2.A.94) family.</text>
</comment>
<dbReference type="InterPro" id="IPR004342">
    <property type="entry name" value="EXS_C"/>
</dbReference>
<keyword evidence="11" id="KW-1185">Reference proteome</keyword>
<feature type="transmembrane region" description="Helical" evidence="7">
    <location>
        <begin position="439"/>
        <end position="458"/>
    </location>
</feature>
<dbReference type="PROSITE" id="PS51382">
    <property type="entry name" value="SPX"/>
    <property type="match status" value="1"/>
</dbReference>
<keyword evidence="4 7" id="KW-1133">Transmembrane helix</keyword>
<feature type="transmembrane region" description="Helical" evidence="7">
    <location>
        <begin position="671"/>
        <end position="689"/>
    </location>
</feature>
<evidence type="ECO:0000259" key="9">
    <source>
        <dbReference type="PROSITE" id="PS51382"/>
    </source>
</evidence>
<organism evidence="10 11">
    <name type="scientific">Sphagnum jensenii</name>
    <dbReference type="NCBI Taxonomy" id="128206"/>
    <lineage>
        <taxon>Eukaryota</taxon>
        <taxon>Viridiplantae</taxon>
        <taxon>Streptophyta</taxon>
        <taxon>Embryophyta</taxon>
        <taxon>Bryophyta</taxon>
        <taxon>Sphagnophytina</taxon>
        <taxon>Sphagnopsida</taxon>
        <taxon>Sphagnales</taxon>
        <taxon>Sphagnaceae</taxon>
        <taxon>Sphagnum</taxon>
    </lineage>
</organism>
<evidence type="ECO:0000256" key="6">
    <source>
        <dbReference type="SAM" id="MobiDB-lite"/>
    </source>
</evidence>
<dbReference type="PROSITE" id="PS51380">
    <property type="entry name" value="EXS"/>
    <property type="match status" value="1"/>
</dbReference>
<dbReference type="InterPro" id="IPR052486">
    <property type="entry name" value="PHO1"/>
</dbReference>
<proteinExistence type="inferred from homology"/>
<dbReference type="Pfam" id="PF03105">
    <property type="entry name" value="SPX"/>
    <property type="match status" value="1"/>
</dbReference>
<dbReference type="PANTHER" id="PTHR48477:SF1">
    <property type="entry name" value="PHOSPHATE TRANSPORTER PHO1"/>
    <property type="match status" value="1"/>
</dbReference>
<name>A0ABP0WGG0_9BRYO</name>
<accession>A0ABP0WGG0</accession>
<feature type="domain" description="EXS" evidence="8">
    <location>
        <begin position="608"/>
        <end position="785"/>
    </location>
</feature>
<evidence type="ECO:0000259" key="8">
    <source>
        <dbReference type="PROSITE" id="PS51380"/>
    </source>
</evidence>
<evidence type="ECO:0000256" key="5">
    <source>
        <dbReference type="ARBA" id="ARBA00023136"/>
    </source>
</evidence>
<feature type="transmembrane region" description="Helical" evidence="7">
    <location>
        <begin position="611"/>
        <end position="627"/>
    </location>
</feature>
<evidence type="ECO:0000256" key="2">
    <source>
        <dbReference type="ARBA" id="ARBA00009665"/>
    </source>
</evidence>
<evidence type="ECO:0000313" key="10">
    <source>
        <dbReference type="EMBL" id="CAK9265261.1"/>
    </source>
</evidence>
<feature type="region of interest" description="Disordered" evidence="6">
    <location>
        <begin position="171"/>
        <end position="190"/>
    </location>
</feature>
<keyword evidence="3 7" id="KW-0812">Transmembrane</keyword>
<evidence type="ECO:0008006" key="12">
    <source>
        <dbReference type="Google" id="ProtNLM"/>
    </source>
</evidence>
<sequence length="785" mass="90702">MVKFSKQLDMQLVPEWRGAYCQYKLLKKDLKLITFNWHLMPECPVAPSNPPFTLTRRKSPWSSVDVIKSDFKNHHMCSSKKFLPCVCVGFSNQVHCQQPENTDLPLYHTELLAPVAPAAYLKRFFSRLDAELNKVNTFYKTKEEEFLQRGLLLDKQIFALIEVKNLLKHDHSHSSAGQSDDNSDCRRNSSSNTMHLMKEIQELPVSTDPKDSVTQTAMLCAPSSMRSYRNETVGNAETRKDQKGSHVRLNIPHVSATATLSTLSQMLWEDVLRQAKKSATLYGGKVDIVLSQRKVQRAENMLRAAFVEFYRGLGFLKNYSSLNMVACAKILKKYDKITGMLVSGKYMYHVENSYMGTSRKIVELMDKVEAIFTEHFAQENRRHAMSALRPMQQKASHTVTYLFGLFSGCSLALLTSFGILLKVAGDYNTATKDNYLRSIFPTFGMLVLIVLHIFMYGWNVYSWRLKGINYAFIFEFSPGSELRYREVFLVCTCLTTMVFGAMVMHLSMLSTLLKWQSHYVDLFPFMIILAFLVVLFNPLNMWYRSSRWFLLKVLLRIVSAPLYKVVLVDFFLADQLTSQVPMLRNMEFVLCYYCGGYYRSRDREACTSSRNVYMAWTYIIALLPYWLRFWQCVRRCMDEEDYTHLANGAKYLSAMTAVALKIAYGRQKSQASLALFVIASTIATAYQLYWDLVIDWGLLVRKSANPWLRDQLVLDRKWIYFLSMVLNAILRLAWLQSLTQFQIGSPQMDTYITDFVLENEHLNNVGHYRAIKTVPLPFEELNPMA</sequence>
<gene>
    <name evidence="10" type="ORF">CSSPJE1EN1_LOCUS10739</name>
</gene>
<dbReference type="EMBL" id="OZ020112">
    <property type="protein sequence ID" value="CAK9265261.1"/>
    <property type="molecule type" value="Genomic_DNA"/>
</dbReference>
<evidence type="ECO:0000256" key="3">
    <source>
        <dbReference type="ARBA" id="ARBA00022692"/>
    </source>
</evidence>
<protein>
    <recommendedName>
        <fullName evidence="12">Phosphate transporter PHO1</fullName>
    </recommendedName>
</protein>
<keyword evidence="5 7" id="KW-0472">Membrane</keyword>
<dbReference type="Pfam" id="PF03124">
    <property type="entry name" value="EXS"/>
    <property type="match status" value="1"/>
</dbReference>
<feature type="domain" description="SPX" evidence="9">
    <location>
        <begin position="2"/>
        <end position="348"/>
    </location>
</feature>